<protein>
    <submittedName>
        <fullName evidence="3">Uncharacterized protein</fullName>
    </submittedName>
</protein>
<reference evidence="3" key="1">
    <citation type="submission" date="2021-03" db="EMBL/GenBank/DDBJ databases">
        <authorList>
            <person name="Li Z."/>
            <person name="Yang C."/>
        </authorList>
    </citation>
    <scope>NUCLEOTIDE SEQUENCE</scope>
    <source>
        <strain evidence="3">Dzin_1.0</strain>
        <tissue evidence="3">Leaf</tissue>
    </source>
</reference>
<dbReference type="EMBL" id="JAGGNH010000007">
    <property type="protein sequence ID" value="KAJ0968441.1"/>
    <property type="molecule type" value="Genomic_DNA"/>
</dbReference>
<evidence type="ECO:0000313" key="4">
    <source>
        <dbReference type="Proteomes" id="UP001085076"/>
    </source>
</evidence>
<dbReference type="AlphaFoldDB" id="A0A9D5C840"/>
<gene>
    <name evidence="3" type="ORF">J5N97_025358</name>
</gene>
<comment type="caution">
    <text evidence="3">The sequence shown here is derived from an EMBL/GenBank/DDBJ whole genome shotgun (WGS) entry which is preliminary data.</text>
</comment>
<dbReference type="GO" id="GO:0009733">
    <property type="term" value="P:response to auxin"/>
    <property type="evidence" value="ECO:0007669"/>
    <property type="project" value="InterPro"/>
</dbReference>
<dbReference type="OrthoDB" id="1026046at2759"/>
<dbReference type="InterPro" id="IPR003676">
    <property type="entry name" value="SAUR_fam"/>
</dbReference>
<name>A0A9D5C840_9LILI</name>
<accession>A0A9D5C840</accession>
<dbReference type="Pfam" id="PF02519">
    <property type="entry name" value="Auxin_inducible"/>
    <property type="match status" value="1"/>
</dbReference>
<keyword evidence="4" id="KW-1185">Reference proteome</keyword>
<reference evidence="3" key="2">
    <citation type="journal article" date="2022" name="Hortic Res">
        <title>The genome of Dioscorea zingiberensis sheds light on the biosynthesis, origin and evolution of the medicinally important diosgenin saponins.</title>
        <authorList>
            <person name="Li Y."/>
            <person name="Tan C."/>
            <person name="Li Z."/>
            <person name="Guo J."/>
            <person name="Li S."/>
            <person name="Chen X."/>
            <person name="Wang C."/>
            <person name="Dai X."/>
            <person name="Yang H."/>
            <person name="Song W."/>
            <person name="Hou L."/>
            <person name="Xu J."/>
            <person name="Tong Z."/>
            <person name="Xu A."/>
            <person name="Yuan X."/>
            <person name="Wang W."/>
            <person name="Yang Q."/>
            <person name="Chen L."/>
            <person name="Sun Z."/>
            <person name="Wang K."/>
            <person name="Pan B."/>
            <person name="Chen J."/>
            <person name="Bao Y."/>
            <person name="Liu F."/>
            <person name="Qi X."/>
            <person name="Gang D.R."/>
            <person name="Wen J."/>
            <person name="Li J."/>
        </authorList>
    </citation>
    <scope>NUCLEOTIDE SEQUENCE</scope>
    <source>
        <strain evidence="3">Dzin_1.0</strain>
    </source>
</reference>
<feature type="compositionally biased region" description="Basic residues" evidence="2">
    <location>
        <begin position="121"/>
        <end position="140"/>
    </location>
</feature>
<feature type="region of interest" description="Disordered" evidence="2">
    <location>
        <begin position="120"/>
        <end position="140"/>
    </location>
</feature>
<dbReference type="PANTHER" id="PTHR31374">
    <property type="entry name" value="AUXIN-INDUCED PROTEIN-LIKE-RELATED"/>
    <property type="match status" value="1"/>
</dbReference>
<comment type="similarity">
    <text evidence="1">Belongs to the ARG7 family.</text>
</comment>
<dbReference type="PANTHER" id="PTHR31374:SF29">
    <property type="entry name" value="SAUR-LIKE AUXIN-RESPONSIVE PROTEIN FAMILY"/>
    <property type="match status" value="1"/>
</dbReference>
<evidence type="ECO:0000256" key="2">
    <source>
        <dbReference type="SAM" id="MobiDB-lite"/>
    </source>
</evidence>
<evidence type="ECO:0000313" key="3">
    <source>
        <dbReference type="EMBL" id="KAJ0968441.1"/>
    </source>
</evidence>
<evidence type="ECO:0000256" key="1">
    <source>
        <dbReference type="ARBA" id="ARBA00006974"/>
    </source>
</evidence>
<proteinExistence type="inferred from homology"/>
<sequence length="147" mass="17091">MGHHHHHQQRNQVHNLLSFHFQLPNMVGLGRRAISSSSSSSSEEDMMMAPKKGWMGIRVGGEGEELKRFMVPVEYLNHPLFMSLLKVAEEEYGFDHKGAITIPCHVEDFTRVKGIIDRDHTHSHHHHHHQQHHHHHHHHHLVGCFKA</sequence>
<dbReference type="Proteomes" id="UP001085076">
    <property type="component" value="Miscellaneous, Linkage group lg07"/>
</dbReference>
<organism evidence="3 4">
    <name type="scientific">Dioscorea zingiberensis</name>
    <dbReference type="NCBI Taxonomy" id="325984"/>
    <lineage>
        <taxon>Eukaryota</taxon>
        <taxon>Viridiplantae</taxon>
        <taxon>Streptophyta</taxon>
        <taxon>Embryophyta</taxon>
        <taxon>Tracheophyta</taxon>
        <taxon>Spermatophyta</taxon>
        <taxon>Magnoliopsida</taxon>
        <taxon>Liliopsida</taxon>
        <taxon>Dioscoreales</taxon>
        <taxon>Dioscoreaceae</taxon>
        <taxon>Dioscorea</taxon>
    </lineage>
</organism>